<dbReference type="InParanoid" id="A0A2P5G1K9"/>
<organism evidence="1 2">
    <name type="scientific">Trema orientale</name>
    <name type="common">Charcoal tree</name>
    <name type="synonym">Celtis orientalis</name>
    <dbReference type="NCBI Taxonomy" id="63057"/>
    <lineage>
        <taxon>Eukaryota</taxon>
        <taxon>Viridiplantae</taxon>
        <taxon>Streptophyta</taxon>
        <taxon>Embryophyta</taxon>
        <taxon>Tracheophyta</taxon>
        <taxon>Spermatophyta</taxon>
        <taxon>Magnoliopsida</taxon>
        <taxon>eudicotyledons</taxon>
        <taxon>Gunneridae</taxon>
        <taxon>Pentapetalae</taxon>
        <taxon>rosids</taxon>
        <taxon>fabids</taxon>
        <taxon>Rosales</taxon>
        <taxon>Cannabaceae</taxon>
        <taxon>Trema</taxon>
    </lineage>
</organism>
<reference evidence="2" key="1">
    <citation type="submission" date="2016-06" db="EMBL/GenBank/DDBJ databases">
        <title>Parallel loss of symbiosis genes in relatives of nitrogen-fixing non-legume Parasponia.</title>
        <authorList>
            <person name="Van Velzen R."/>
            <person name="Holmer R."/>
            <person name="Bu F."/>
            <person name="Rutten L."/>
            <person name="Van Zeijl A."/>
            <person name="Liu W."/>
            <person name="Santuari L."/>
            <person name="Cao Q."/>
            <person name="Sharma T."/>
            <person name="Shen D."/>
            <person name="Roswanjaya Y."/>
            <person name="Wardhani T."/>
            <person name="Kalhor M.S."/>
            <person name="Jansen J."/>
            <person name="Van den Hoogen J."/>
            <person name="Gungor B."/>
            <person name="Hartog M."/>
            <person name="Hontelez J."/>
            <person name="Verver J."/>
            <person name="Yang W.-C."/>
            <person name="Schijlen E."/>
            <person name="Repin R."/>
            <person name="Schilthuizen M."/>
            <person name="Schranz E."/>
            <person name="Heidstra R."/>
            <person name="Miyata K."/>
            <person name="Fedorova E."/>
            <person name="Kohlen W."/>
            <person name="Bisseling T."/>
            <person name="Smit S."/>
            <person name="Geurts R."/>
        </authorList>
    </citation>
    <scope>NUCLEOTIDE SEQUENCE [LARGE SCALE GENOMIC DNA]</scope>
    <source>
        <strain evidence="2">cv. RG33-2</strain>
    </source>
</reference>
<sequence length="87" mass="9604">MGCNYISRDGNTAAHTLARFALRISSFICWVDEEEIPVEDKDCFFGPFDLPAIPSSLILQQNDQIPEESVLISTSTALNPSPSQCQL</sequence>
<comment type="caution">
    <text evidence="1">The sequence shown here is derived from an EMBL/GenBank/DDBJ whole genome shotgun (WGS) entry which is preliminary data.</text>
</comment>
<evidence type="ECO:0000313" key="2">
    <source>
        <dbReference type="Proteomes" id="UP000237000"/>
    </source>
</evidence>
<proteinExistence type="predicted"/>
<keyword evidence="2" id="KW-1185">Reference proteome</keyword>
<gene>
    <name evidence="1" type="ORF">TorRG33x02_002160</name>
</gene>
<accession>A0A2P5G1K9</accession>
<protein>
    <submittedName>
        <fullName evidence="1">Uncharacterized protein</fullName>
    </submittedName>
</protein>
<name>A0A2P5G1K9_TREOI</name>
<evidence type="ECO:0000313" key="1">
    <source>
        <dbReference type="EMBL" id="POO03912.1"/>
    </source>
</evidence>
<dbReference type="Proteomes" id="UP000237000">
    <property type="component" value="Unassembled WGS sequence"/>
</dbReference>
<dbReference type="EMBL" id="JXTC01000001">
    <property type="protein sequence ID" value="POO03912.1"/>
    <property type="molecule type" value="Genomic_DNA"/>
</dbReference>
<dbReference type="AlphaFoldDB" id="A0A2P5G1K9"/>